<dbReference type="EMBL" id="LFZO01000284">
    <property type="protein sequence ID" value="KXT10130.1"/>
    <property type="molecule type" value="Genomic_DNA"/>
</dbReference>
<evidence type="ECO:0000313" key="3">
    <source>
        <dbReference type="Proteomes" id="UP000073492"/>
    </source>
</evidence>
<keyword evidence="3" id="KW-1185">Reference proteome</keyword>
<name>A0A139I5W5_9PEZI</name>
<dbReference type="OrthoDB" id="10587906at2759"/>
<evidence type="ECO:0000256" key="1">
    <source>
        <dbReference type="SAM" id="SignalP"/>
    </source>
</evidence>
<dbReference type="Proteomes" id="UP000073492">
    <property type="component" value="Unassembled WGS sequence"/>
</dbReference>
<dbReference type="AlphaFoldDB" id="A0A139I5W5"/>
<accession>A0A139I5W5</accession>
<gene>
    <name evidence="2" type="ORF">AC579_501</name>
</gene>
<sequence>MLLSTTIFITTLLPTLTLTLSLQPQFSIILTTLSPPTNHTLTLTPNTSYTSTPTTTLPISKIHSQNRSLNLLSDCQFSTPARPGFIQQVDGSITK</sequence>
<feature type="signal peptide" evidence="1">
    <location>
        <begin position="1"/>
        <end position="21"/>
    </location>
</feature>
<protein>
    <recommendedName>
        <fullName evidence="4">REJ domain-containing protein</fullName>
    </recommendedName>
</protein>
<proteinExistence type="predicted"/>
<comment type="caution">
    <text evidence="2">The sequence shown here is derived from an EMBL/GenBank/DDBJ whole genome shotgun (WGS) entry which is preliminary data.</text>
</comment>
<keyword evidence="1" id="KW-0732">Signal</keyword>
<feature type="chain" id="PRO_5007297186" description="REJ domain-containing protein" evidence="1">
    <location>
        <begin position="22"/>
        <end position="95"/>
    </location>
</feature>
<evidence type="ECO:0000313" key="2">
    <source>
        <dbReference type="EMBL" id="KXT10130.1"/>
    </source>
</evidence>
<evidence type="ECO:0008006" key="4">
    <source>
        <dbReference type="Google" id="ProtNLM"/>
    </source>
</evidence>
<organism evidence="2 3">
    <name type="scientific">Pseudocercospora musae</name>
    <dbReference type="NCBI Taxonomy" id="113226"/>
    <lineage>
        <taxon>Eukaryota</taxon>
        <taxon>Fungi</taxon>
        <taxon>Dikarya</taxon>
        <taxon>Ascomycota</taxon>
        <taxon>Pezizomycotina</taxon>
        <taxon>Dothideomycetes</taxon>
        <taxon>Dothideomycetidae</taxon>
        <taxon>Mycosphaerellales</taxon>
        <taxon>Mycosphaerellaceae</taxon>
        <taxon>Pseudocercospora</taxon>
    </lineage>
</organism>
<reference evidence="2 3" key="1">
    <citation type="submission" date="2015-07" db="EMBL/GenBank/DDBJ databases">
        <title>Comparative genomics of the Sigatoka disease complex on banana suggests a link between parallel evolutionary changes in Pseudocercospora fijiensis and Pseudocercospora eumusae and increased virulence on the banana host.</title>
        <authorList>
            <person name="Chang T.-C."/>
            <person name="Salvucci A."/>
            <person name="Crous P.W."/>
            <person name="Stergiopoulos I."/>
        </authorList>
    </citation>
    <scope>NUCLEOTIDE SEQUENCE [LARGE SCALE GENOMIC DNA]</scope>
    <source>
        <strain evidence="2 3">CBS 116634</strain>
    </source>
</reference>